<dbReference type="EMBL" id="BAAANF010000022">
    <property type="protein sequence ID" value="GAA1710913.1"/>
    <property type="molecule type" value="Genomic_DNA"/>
</dbReference>
<keyword evidence="2" id="KW-1185">Reference proteome</keyword>
<evidence type="ECO:0000313" key="1">
    <source>
        <dbReference type="EMBL" id="GAA1710913.1"/>
    </source>
</evidence>
<protein>
    <submittedName>
        <fullName evidence="1">Uncharacterized protein</fullName>
    </submittedName>
</protein>
<dbReference type="NCBIfam" id="NF033691">
    <property type="entry name" value="immunity_MafI"/>
    <property type="match status" value="1"/>
</dbReference>
<comment type="caution">
    <text evidence="1">The sequence shown here is derived from an EMBL/GenBank/DDBJ whole genome shotgun (WGS) entry which is preliminary data.</text>
</comment>
<proteinExistence type="predicted"/>
<gene>
    <name evidence="1" type="ORF">GCM10009745_68690</name>
</gene>
<evidence type="ECO:0000313" key="2">
    <source>
        <dbReference type="Proteomes" id="UP001500280"/>
    </source>
</evidence>
<sequence>MTYMDTGYYEDIAGRLHGLLIRLDDRLPRQDQVWITEFIDANELGLALEQMADALSEDDRPISSEERADMRSSVSIEPPGAQFAVVIAMSQARVQPQS</sequence>
<dbReference type="Proteomes" id="UP001500280">
    <property type="component" value="Unassembled WGS sequence"/>
</dbReference>
<dbReference type="InterPro" id="IPR047880">
    <property type="entry name" value="MafI-like"/>
</dbReference>
<dbReference type="RefSeq" id="WP_344161572.1">
    <property type="nucleotide sequence ID" value="NZ_BAAANF010000022.1"/>
</dbReference>
<organism evidence="1 2">
    <name type="scientific">Kribbella yunnanensis</name>
    <dbReference type="NCBI Taxonomy" id="190194"/>
    <lineage>
        <taxon>Bacteria</taxon>
        <taxon>Bacillati</taxon>
        <taxon>Actinomycetota</taxon>
        <taxon>Actinomycetes</taxon>
        <taxon>Propionibacteriales</taxon>
        <taxon>Kribbellaceae</taxon>
        <taxon>Kribbella</taxon>
    </lineage>
</organism>
<accession>A0ABP4UT56</accession>
<reference evidence="2" key="1">
    <citation type="journal article" date="2019" name="Int. J. Syst. Evol. Microbiol.">
        <title>The Global Catalogue of Microorganisms (GCM) 10K type strain sequencing project: providing services to taxonomists for standard genome sequencing and annotation.</title>
        <authorList>
            <consortium name="The Broad Institute Genomics Platform"/>
            <consortium name="The Broad Institute Genome Sequencing Center for Infectious Disease"/>
            <person name="Wu L."/>
            <person name="Ma J."/>
        </authorList>
    </citation>
    <scope>NUCLEOTIDE SEQUENCE [LARGE SCALE GENOMIC DNA]</scope>
    <source>
        <strain evidence="2">JCM 14307</strain>
    </source>
</reference>
<name>A0ABP4UT56_9ACTN</name>